<dbReference type="EMBL" id="MNYY01000078">
    <property type="protein sequence ID" value="OIP70815.1"/>
    <property type="molecule type" value="Genomic_DNA"/>
</dbReference>
<dbReference type="Proteomes" id="UP000182763">
    <property type="component" value="Unassembled WGS sequence"/>
</dbReference>
<dbReference type="GO" id="GO:0006567">
    <property type="term" value="P:L-threonine catabolic process"/>
    <property type="evidence" value="ECO:0007669"/>
    <property type="project" value="TreeGrafter"/>
</dbReference>
<evidence type="ECO:0000313" key="8">
    <source>
        <dbReference type="EMBL" id="PIX35048.1"/>
    </source>
</evidence>
<proteinExistence type="inferred from homology"/>
<evidence type="ECO:0000256" key="5">
    <source>
        <dbReference type="PIRSR" id="PIRSR017617-1"/>
    </source>
</evidence>
<dbReference type="GO" id="GO:0005829">
    <property type="term" value="C:cytosol"/>
    <property type="evidence" value="ECO:0007669"/>
    <property type="project" value="TreeGrafter"/>
</dbReference>
<evidence type="ECO:0000259" key="6">
    <source>
        <dbReference type="Pfam" id="PF01212"/>
    </source>
</evidence>
<evidence type="ECO:0000313" key="9">
    <source>
        <dbReference type="Proteomes" id="UP000182763"/>
    </source>
</evidence>
<evidence type="ECO:0000256" key="1">
    <source>
        <dbReference type="ARBA" id="ARBA00001933"/>
    </source>
</evidence>
<name>A0A1J5GQB4_9BACT</name>
<dbReference type="Pfam" id="PF01212">
    <property type="entry name" value="Beta_elim_lyase"/>
    <property type="match status" value="1"/>
</dbReference>
<dbReference type="EMBL" id="PFIP01000023">
    <property type="protein sequence ID" value="PIX35048.1"/>
    <property type="molecule type" value="Genomic_DNA"/>
</dbReference>
<dbReference type="Gene3D" id="3.40.640.10">
    <property type="entry name" value="Type I PLP-dependent aspartate aminotransferase-like (Major domain)"/>
    <property type="match status" value="1"/>
</dbReference>
<organism evidence="7 9">
    <name type="scientific">Candidatus Infernicultor aquiphilus</name>
    <dbReference type="NCBI Taxonomy" id="1805029"/>
    <lineage>
        <taxon>Bacteria</taxon>
        <taxon>Pseudomonadati</taxon>
        <taxon>Atribacterota</taxon>
        <taxon>Candidatus Phoenicimicrobiia</taxon>
        <taxon>Candidatus Pheonicimicrobiales</taxon>
        <taxon>Candidatus Phoenicimicrobiaceae</taxon>
        <taxon>Candidatus Infernicultor</taxon>
    </lineage>
</organism>
<dbReference type="Proteomes" id="UP000231493">
    <property type="component" value="Unassembled WGS sequence"/>
</dbReference>
<dbReference type="NCBIfam" id="NF007825">
    <property type="entry name" value="PRK10534.1"/>
    <property type="match status" value="1"/>
</dbReference>
<dbReference type="InterPro" id="IPR015421">
    <property type="entry name" value="PyrdxlP-dep_Trfase_major"/>
</dbReference>
<dbReference type="CDD" id="cd06502">
    <property type="entry name" value="TA_like"/>
    <property type="match status" value="1"/>
</dbReference>
<keyword evidence="4" id="KW-0456">Lyase</keyword>
<feature type="modified residue" description="N6-(pyridoxal phosphate)lysine" evidence="5">
    <location>
        <position position="210"/>
    </location>
</feature>
<protein>
    <submittedName>
        <fullName evidence="7 8">Threonine aldolase</fullName>
    </submittedName>
</protein>
<dbReference type="PANTHER" id="PTHR48097:SF9">
    <property type="entry name" value="L-THREONINE ALDOLASE"/>
    <property type="match status" value="1"/>
</dbReference>
<evidence type="ECO:0000313" key="10">
    <source>
        <dbReference type="Proteomes" id="UP000231493"/>
    </source>
</evidence>
<gene>
    <name evidence="7" type="ORF">AUK42_03965</name>
    <name evidence="8" type="ORF">COZ58_01565</name>
</gene>
<dbReference type="FunFam" id="3.90.1150.10:FF:000041">
    <property type="entry name" value="Low-specificity L-threonine aldolase"/>
    <property type="match status" value="1"/>
</dbReference>
<evidence type="ECO:0000256" key="4">
    <source>
        <dbReference type="ARBA" id="ARBA00023239"/>
    </source>
</evidence>
<comment type="similarity">
    <text evidence="2">Belongs to the threonine aldolase family.</text>
</comment>
<dbReference type="AlphaFoldDB" id="A0A1J5GQB4"/>
<accession>A0A2M7KA89</accession>
<dbReference type="NCBIfam" id="NF041359">
    <property type="entry name" value="GntG_guanitoxin"/>
    <property type="match status" value="1"/>
</dbReference>
<sequence length="353" mass="38829">MENFNKSFNLKKIDLRSDTVTLPTDEMREAMKNAEVGDDVYKEDPTVNRLEELAAKKLGKEAALFISSGTMGNLIAVLTHCQRGDEIILEADSHMYYYEVGGMSAVAGVIPRLIVGNKGVPNPQDIKKAFREENIHYPKTTLICLENTHNRAGGTVIPPKVTEEICQLAHQRNILVHLDGARIFNAAIALNIEPSDLVKSVDSVMFCLSKGLSAPVGSILIGSKEFIQKARKNRKMLGGGMRQAGILAAAGIIALEKMVERLKEDHQNARLLGIGLNALDGLKVDLETVQTNMVNFDLQEVGMDTAQFLPKLAKYNILGSPRPPAKVRLVTHYGISEENIFTTIEAIKEIVRN</sequence>
<dbReference type="PIRSF" id="PIRSF017617">
    <property type="entry name" value="Thr_aldolase"/>
    <property type="match status" value="1"/>
</dbReference>
<dbReference type="PANTHER" id="PTHR48097">
    <property type="entry name" value="L-THREONINE ALDOLASE-RELATED"/>
    <property type="match status" value="1"/>
</dbReference>
<dbReference type="Gene3D" id="3.90.1150.10">
    <property type="entry name" value="Aspartate Aminotransferase, domain 1"/>
    <property type="match status" value="1"/>
</dbReference>
<dbReference type="InterPro" id="IPR015422">
    <property type="entry name" value="PyrdxlP-dep_Trfase_small"/>
</dbReference>
<keyword evidence="3" id="KW-0663">Pyridoxal phosphate</keyword>
<evidence type="ECO:0000256" key="2">
    <source>
        <dbReference type="ARBA" id="ARBA00006966"/>
    </source>
</evidence>
<dbReference type="InterPro" id="IPR023603">
    <property type="entry name" value="Low_specificity_L-TA-like"/>
</dbReference>
<dbReference type="FunFam" id="3.40.640.10:FF:000030">
    <property type="entry name" value="Low-specificity L-threonine aldolase"/>
    <property type="match status" value="1"/>
</dbReference>
<reference evidence="8" key="2">
    <citation type="submission" date="2017-09" db="EMBL/GenBank/DDBJ databases">
        <title>Depth-based differentiation of microbial function through sediment-hosted aquifers and enrichment of novel symbionts in the deep terrestrial subsurface.</title>
        <authorList>
            <person name="Probst A.J."/>
            <person name="Ladd B."/>
            <person name="Jarett J.K."/>
            <person name="Geller-Mcgrath D.E."/>
            <person name="Sieber C.M.K."/>
            <person name="Emerson J.B."/>
            <person name="Anantharaman K."/>
            <person name="Thomas B.C."/>
            <person name="Malmstrom R."/>
            <person name="Stieglmeier M."/>
            <person name="Klingl A."/>
            <person name="Woyke T."/>
            <person name="Ryan C.M."/>
            <person name="Banfield J.F."/>
        </authorList>
    </citation>
    <scope>NUCLEOTIDE SEQUENCE</scope>
    <source>
        <strain evidence="8">CG_4_8_14_3_um_filter_34_18</strain>
    </source>
</reference>
<dbReference type="GO" id="GO:0008732">
    <property type="term" value="F:L-allo-threonine aldolase activity"/>
    <property type="evidence" value="ECO:0007669"/>
    <property type="project" value="TreeGrafter"/>
</dbReference>
<dbReference type="STRING" id="1805029.AUK42_03965"/>
<reference evidence="7 9" key="1">
    <citation type="journal article" date="2016" name="Environ. Microbiol.">
        <title>Genomic resolution of a cold subsurface aquifer community provides metabolic insights for novel microbes adapted to high CO concentrations.</title>
        <authorList>
            <person name="Probst A.J."/>
            <person name="Castelle C.J."/>
            <person name="Singh A."/>
            <person name="Brown C.T."/>
            <person name="Anantharaman K."/>
            <person name="Sharon I."/>
            <person name="Hug L.A."/>
            <person name="Burstein D."/>
            <person name="Emerson J.B."/>
            <person name="Thomas B.C."/>
            <person name="Banfield J.F."/>
        </authorList>
    </citation>
    <scope>NUCLEOTIDE SEQUENCE [LARGE SCALE GENOMIC DNA]</scope>
    <source>
        <strain evidence="7">CG2_30_33_13</strain>
    </source>
</reference>
<dbReference type="InterPro" id="IPR015424">
    <property type="entry name" value="PyrdxlP-dep_Trfase"/>
</dbReference>
<reference evidence="10" key="3">
    <citation type="submission" date="2017-09" db="EMBL/GenBank/DDBJ databases">
        <title>Depth-based differentiation of microbial function through sediment-hosted aquifers and enrichment of novel symbionts in the deep terrestrial subsurface.</title>
        <authorList>
            <person name="Probst A.J."/>
            <person name="Ladd B."/>
            <person name="Jarett J.K."/>
            <person name="Geller-Mcgrath D.E."/>
            <person name="Sieber C.M."/>
            <person name="Emerson J.B."/>
            <person name="Anantharaman K."/>
            <person name="Thomas B.C."/>
            <person name="Malmstrom R."/>
            <person name="Stieglmeier M."/>
            <person name="Klingl A."/>
            <person name="Woyke T."/>
            <person name="Ryan C.M."/>
            <person name="Banfield J.F."/>
        </authorList>
    </citation>
    <scope>NUCLEOTIDE SEQUENCE [LARGE SCALE GENOMIC DNA]</scope>
</reference>
<feature type="domain" description="Aromatic amino acid beta-eliminating lyase/threonine aldolase" evidence="6">
    <location>
        <begin position="14"/>
        <end position="297"/>
    </location>
</feature>
<comment type="caution">
    <text evidence="7">The sequence shown here is derived from an EMBL/GenBank/DDBJ whole genome shotgun (WGS) entry which is preliminary data.</text>
</comment>
<dbReference type="SUPFAM" id="SSF53383">
    <property type="entry name" value="PLP-dependent transferases"/>
    <property type="match status" value="1"/>
</dbReference>
<evidence type="ECO:0000313" key="7">
    <source>
        <dbReference type="EMBL" id="OIP70815.1"/>
    </source>
</evidence>
<comment type="cofactor">
    <cofactor evidence="1">
        <name>pyridoxal 5'-phosphate</name>
        <dbReference type="ChEBI" id="CHEBI:597326"/>
    </cofactor>
</comment>
<evidence type="ECO:0000256" key="3">
    <source>
        <dbReference type="ARBA" id="ARBA00022898"/>
    </source>
</evidence>
<dbReference type="GO" id="GO:0006545">
    <property type="term" value="P:glycine biosynthetic process"/>
    <property type="evidence" value="ECO:0007669"/>
    <property type="project" value="TreeGrafter"/>
</dbReference>
<dbReference type="InterPro" id="IPR001597">
    <property type="entry name" value="ArAA_b-elim_lyase/Thr_aldolase"/>
</dbReference>
<accession>A0A1J5GQB4</accession>